<comment type="caution">
    <text evidence="1">The sequence shown here is derived from an EMBL/GenBank/DDBJ whole genome shotgun (WGS) entry which is preliminary data.</text>
</comment>
<dbReference type="Proteomes" id="UP001386955">
    <property type="component" value="Unassembled WGS sequence"/>
</dbReference>
<keyword evidence="2" id="KW-1185">Reference proteome</keyword>
<evidence type="ECO:0000313" key="2">
    <source>
        <dbReference type="Proteomes" id="UP001386955"/>
    </source>
</evidence>
<proteinExistence type="predicted"/>
<dbReference type="PANTHER" id="PTHR34950">
    <property type="entry name" value="OS04G0457400 PROTEIN"/>
    <property type="match status" value="1"/>
</dbReference>
<name>A0AAN9RZ21_PSOTE</name>
<reference evidence="1 2" key="1">
    <citation type="submission" date="2024-01" db="EMBL/GenBank/DDBJ databases">
        <title>The genomes of 5 underutilized Papilionoideae crops provide insights into root nodulation and disease resistanc.</title>
        <authorList>
            <person name="Jiang F."/>
        </authorList>
    </citation>
    <scope>NUCLEOTIDE SEQUENCE [LARGE SCALE GENOMIC DNA]</scope>
    <source>
        <strain evidence="1">DUOXIRENSHENG_FW03</strain>
        <tissue evidence="1">Leaves</tissue>
    </source>
</reference>
<organism evidence="1 2">
    <name type="scientific">Psophocarpus tetragonolobus</name>
    <name type="common">Winged bean</name>
    <name type="synonym">Dolichos tetragonolobus</name>
    <dbReference type="NCBI Taxonomy" id="3891"/>
    <lineage>
        <taxon>Eukaryota</taxon>
        <taxon>Viridiplantae</taxon>
        <taxon>Streptophyta</taxon>
        <taxon>Embryophyta</taxon>
        <taxon>Tracheophyta</taxon>
        <taxon>Spermatophyta</taxon>
        <taxon>Magnoliopsida</taxon>
        <taxon>eudicotyledons</taxon>
        <taxon>Gunneridae</taxon>
        <taxon>Pentapetalae</taxon>
        <taxon>rosids</taxon>
        <taxon>fabids</taxon>
        <taxon>Fabales</taxon>
        <taxon>Fabaceae</taxon>
        <taxon>Papilionoideae</taxon>
        <taxon>50 kb inversion clade</taxon>
        <taxon>NPAAA clade</taxon>
        <taxon>indigoferoid/millettioid clade</taxon>
        <taxon>Phaseoleae</taxon>
        <taxon>Psophocarpus</taxon>
    </lineage>
</organism>
<accession>A0AAN9RZ21</accession>
<dbReference type="EMBL" id="JAYMYS010000008">
    <property type="protein sequence ID" value="KAK7385269.1"/>
    <property type="molecule type" value="Genomic_DNA"/>
</dbReference>
<sequence>MASPGFGLAEAYVTRKLFKETMKKRAEEEINTNMMRNSTIKRGSEDKTSSGCFSWVSMHQHTKVSPFSDCNHSQVANIHDP</sequence>
<protein>
    <submittedName>
        <fullName evidence="1">Uncharacterized protein</fullName>
    </submittedName>
</protein>
<dbReference type="PANTHER" id="PTHR34950:SF12">
    <property type="entry name" value="TRANSMEMBRANE PROTEIN"/>
    <property type="match status" value="1"/>
</dbReference>
<gene>
    <name evidence="1" type="ORF">VNO78_30983</name>
</gene>
<dbReference type="AlphaFoldDB" id="A0AAN9RZ21"/>
<evidence type="ECO:0000313" key="1">
    <source>
        <dbReference type="EMBL" id="KAK7385269.1"/>
    </source>
</evidence>